<dbReference type="AlphaFoldDB" id="A0A935CEN4"/>
<keyword evidence="1" id="KW-0472">Membrane</keyword>
<dbReference type="Pfam" id="PF07811">
    <property type="entry name" value="TadE"/>
    <property type="match status" value="1"/>
</dbReference>
<sequence>MAAVAATRPGERGSAVAEFVMVSTLVLVLGMGVFQLGLVLHVRNTLIACAAEGARLGARADVPTSDASERTGALVTDTLSAAYAQDISTRRTVTDAGVRVVEVTVVAPLPVIGLIGPGGSMTVVGRAFDERQVIEP</sequence>
<comment type="caution">
    <text evidence="3">The sequence shown here is derived from an EMBL/GenBank/DDBJ whole genome shotgun (WGS) entry which is preliminary data.</text>
</comment>
<dbReference type="EMBL" id="JADKGK010000020">
    <property type="protein sequence ID" value="MBL0004222.1"/>
    <property type="molecule type" value="Genomic_DNA"/>
</dbReference>
<evidence type="ECO:0000259" key="2">
    <source>
        <dbReference type="Pfam" id="PF07811"/>
    </source>
</evidence>
<proteinExistence type="predicted"/>
<evidence type="ECO:0000256" key="1">
    <source>
        <dbReference type="SAM" id="Phobius"/>
    </source>
</evidence>
<protein>
    <submittedName>
        <fullName evidence="3">Pilus assembly protein</fullName>
    </submittedName>
</protein>
<keyword evidence="1" id="KW-1133">Transmembrane helix</keyword>
<name>A0A935CEN4_9MICO</name>
<organism evidence="3 6">
    <name type="scientific">Candidatus Phosphoribacter hodrii</name>
    <dbReference type="NCBI Taxonomy" id="2953743"/>
    <lineage>
        <taxon>Bacteria</taxon>
        <taxon>Bacillati</taxon>
        <taxon>Actinomycetota</taxon>
        <taxon>Actinomycetes</taxon>
        <taxon>Micrococcales</taxon>
        <taxon>Dermatophilaceae</taxon>
        <taxon>Candidatus Phosphoribacter</taxon>
    </lineage>
</organism>
<dbReference type="Proteomes" id="UP000886632">
    <property type="component" value="Unassembled WGS sequence"/>
</dbReference>
<dbReference type="EMBL" id="JADIXZ010000005">
    <property type="protein sequence ID" value="MBK6301595.1"/>
    <property type="molecule type" value="Genomic_DNA"/>
</dbReference>
<dbReference type="InterPro" id="IPR012495">
    <property type="entry name" value="TadE-like_dom"/>
</dbReference>
<feature type="transmembrane region" description="Helical" evidence="1">
    <location>
        <begin position="19"/>
        <end position="40"/>
    </location>
</feature>
<evidence type="ECO:0000313" key="3">
    <source>
        <dbReference type="EMBL" id="MBK6301595.1"/>
    </source>
</evidence>
<keyword evidence="1" id="KW-0812">Transmembrane</keyword>
<feature type="domain" description="TadE-like" evidence="2">
    <location>
        <begin position="13"/>
        <end position="55"/>
    </location>
</feature>
<dbReference type="EMBL" id="JADJIB010000004">
    <property type="protein sequence ID" value="MBK7273899.1"/>
    <property type="molecule type" value="Genomic_DNA"/>
</dbReference>
<evidence type="ECO:0000313" key="5">
    <source>
        <dbReference type="EMBL" id="MBL0004222.1"/>
    </source>
</evidence>
<dbReference type="Proteomes" id="UP000718281">
    <property type="component" value="Unassembled WGS sequence"/>
</dbReference>
<evidence type="ECO:0000313" key="6">
    <source>
        <dbReference type="Proteomes" id="UP000718281"/>
    </source>
</evidence>
<gene>
    <name evidence="3" type="ORF">IPF40_11315</name>
    <name evidence="4" type="ORF">IPI13_12265</name>
    <name evidence="5" type="ORF">IPP00_09605</name>
</gene>
<accession>A0A935CEN4</accession>
<reference evidence="6 7" key="1">
    <citation type="submission" date="2020-10" db="EMBL/GenBank/DDBJ databases">
        <title>Connecting structure to function with the recovery of over 1000 high-quality activated sludge metagenome-assembled genomes encoding full-length rRNA genes using long-read sequencing.</title>
        <authorList>
            <person name="Singleton C.M."/>
            <person name="Petriglieri F."/>
            <person name="Kristensen J.M."/>
            <person name="Kirkegaard R.H."/>
            <person name="Michaelsen T.Y."/>
            <person name="Andersen M.H."/>
            <person name="Karst S.M."/>
            <person name="Dueholm M.S."/>
            <person name="Nielsen P.H."/>
            <person name="Albertsen M."/>
        </authorList>
    </citation>
    <scope>NUCLEOTIDE SEQUENCE [LARGE SCALE GENOMIC DNA]</scope>
    <source>
        <strain evidence="3">AalE_18-Q3-R2-46_BAT3C.188</strain>
        <strain evidence="4">Ega_18-Q3-R5-49_MAXAC.001</strain>
        <strain evidence="5">Ribe_18-Q3-R11-54_MAXAC.001</strain>
    </source>
</reference>
<evidence type="ECO:0000313" key="7">
    <source>
        <dbReference type="Proteomes" id="UP000726105"/>
    </source>
</evidence>
<dbReference type="Proteomes" id="UP000726105">
    <property type="component" value="Unassembled WGS sequence"/>
</dbReference>
<evidence type="ECO:0000313" key="4">
    <source>
        <dbReference type="EMBL" id="MBK7273899.1"/>
    </source>
</evidence>